<dbReference type="AlphaFoldDB" id="A0AAE2CQF8"/>
<dbReference type="SUPFAM" id="SSF54427">
    <property type="entry name" value="NTF2-like"/>
    <property type="match status" value="1"/>
</dbReference>
<feature type="region of interest" description="Disordered" evidence="1">
    <location>
        <begin position="18"/>
        <end position="52"/>
    </location>
</feature>
<reference evidence="2" key="1">
    <citation type="submission" date="2020-06" db="EMBL/GenBank/DDBJ databases">
        <authorList>
            <person name="Li T."/>
            <person name="Hu X."/>
            <person name="Zhang T."/>
            <person name="Song X."/>
            <person name="Zhang H."/>
            <person name="Dai N."/>
            <person name="Sheng W."/>
            <person name="Hou X."/>
            <person name="Wei L."/>
        </authorList>
    </citation>
    <scope>NUCLEOTIDE SEQUENCE</scope>
    <source>
        <strain evidence="2">3651</strain>
        <tissue evidence="2">Leaf</tissue>
    </source>
</reference>
<organism evidence="2 3">
    <name type="scientific">Sesamum alatum</name>
    <dbReference type="NCBI Taxonomy" id="300844"/>
    <lineage>
        <taxon>Eukaryota</taxon>
        <taxon>Viridiplantae</taxon>
        <taxon>Streptophyta</taxon>
        <taxon>Embryophyta</taxon>
        <taxon>Tracheophyta</taxon>
        <taxon>Spermatophyta</taxon>
        <taxon>Magnoliopsida</taxon>
        <taxon>eudicotyledons</taxon>
        <taxon>Gunneridae</taxon>
        <taxon>Pentapetalae</taxon>
        <taxon>asterids</taxon>
        <taxon>lamiids</taxon>
        <taxon>Lamiales</taxon>
        <taxon>Pedaliaceae</taxon>
        <taxon>Sesamum</taxon>
    </lineage>
</organism>
<keyword evidence="3" id="KW-1185">Reference proteome</keyword>
<dbReference type="Proteomes" id="UP001293254">
    <property type="component" value="Unassembled WGS sequence"/>
</dbReference>
<comment type="caution">
    <text evidence="2">The sequence shown here is derived from an EMBL/GenBank/DDBJ whole genome shotgun (WGS) entry which is preliminary data.</text>
</comment>
<dbReference type="EMBL" id="JACGWO010000003">
    <property type="protein sequence ID" value="KAK4430728.1"/>
    <property type="molecule type" value="Genomic_DNA"/>
</dbReference>
<reference evidence="2" key="2">
    <citation type="journal article" date="2024" name="Plant">
        <title>Genomic evolution and insights into agronomic trait innovations of Sesamum species.</title>
        <authorList>
            <person name="Miao H."/>
            <person name="Wang L."/>
            <person name="Qu L."/>
            <person name="Liu H."/>
            <person name="Sun Y."/>
            <person name="Le M."/>
            <person name="Wang Q."/>
            <person name="Wei S."/>
            <person name="Zheng Y."/>
            <person name="Lin W."/>
            <person name="Duan Y."/>
            <person name="Cao H."/>
            <person name="Xiong S."/>
            <person name="Wang X."/>
            <person name="Wei L."/>
            <person name="Li C."/>
            <person name="Ma Q."/>
            <person name="Ju M."/>
            <person name="Zhao R."/>
            <person name="Li G."/>
            <person name="Mu C."/>
            <person name="Tian Q."/>
            <person name="Mei H."/>
            <person name="Zhang T."/>
            <person name="Gao T."/>
            <person name="Zhang H."/>
        </authorList>
    </citation>
    <scope>NUCLEOTIDE SEQUENCE</scope>
    <source>
        <strain evidence="2">3651</strain>
    </source>
</reference>
<proteinExistence type="predicted"/>
<evidence type="ECO:0000313" key="2">
    <source>
        <dbReference type="EMBL" id="KAK4430728.1"/>
    </source>
</evidence>
<dbReference type="PANTHER" id="PTHR34213:SF2">
    <property type="entry name" value="NUCLEAR TRANSPORT FACTOR 2 (NTF2) FAMILY PROTEIN"/>
    <property type="match status" value="1"/>
</dbReference>
<evidence type="ECO:0000256" key="1">
    <source>
        <dbReference type="SAM" id="MobiDB-lite"/>
    </source>
</evidence>
<accession>A0AAE2CQF8</accession>
<feature type="compositionally biased region" description="Polar residues" evidence="1">
    <location>
        <begin position="18"/>
        <end position="33"/>
    </location>
</feature>
<sequence>MNKSFTLLTKAKRLTSLQMDRTLPRGSTTSLMTPSPILRHHHSSSSSSSSSSVSAFSPLQLLLHHYYSLSSSSTTLLLSYLNSYQLSSQSNMGNKYPQESGEAVEDHIREGYYKEACQHKPAKGVSDHIIPHILNLYASRATPQDFEIYAPHATFEDPLMCAHGVNQIKSAFYSLGKVFGESRIVSYTIEENVISPGKAEILIDNKQFYKFLGRDIDLTSLIKLYTEDGKIVRHEDWWDKKPIWNRETVKAPFVGRIIEVSKRASMFATHALMGFGKDPTT</sequence>
<evidence type="ECO:0000313" key="3">
    <source>
        <dbReference type="Proteomes" id="UP001293254"/>
    </source>
</evidence>
<gene>
    <name evidence="2" type="ORF">Salat_0834500</name>
</gene>
<dbReference type="InterPro" id="IPR032710">
    <property type="entry name" value="NTF2-like_dom_sf"/>
</dbReference>
<dbReference type="PANTHER" id="PTHR34213">
    <property type="entry name" value="NUCLEAR TRANSPORT FACTOR 2 (NTF2) FAMILY PROTEIN"/>
    <property type="match status" value="1"/>
</dbReference>
<protein>
    <recommendedName>
        <fullName evidence="4">SnoaL-like domain-containing protein</fullName>
    </recommendedName>
</protein>
<name>A0AAE2CQF8_9LAMI</name>
<evidence type="ECO:0008006" key="4">
    <source>
        <dbReference type="Google" id="ProtNLM"/>
    </source>
</evidence>